<evidence type="ECO:0000259" key="1">
    <source>
        <dbReference type="SMART" id="SM01003"/>
    </source>
</evidence>
<comment type="caution">
    <text evidence="2">The sequence shown here is derived from an EMBL/GenBank/DDBJ whole genome shotgun (WGS) entry which is preliminary data.</text>
</comment>
<gene>
    <name evidence="2" type="ORF">AM1BK_23750</name>
</gene>
<dbReference type="RefSeq" id="WP_191273041.1">
    <property type="nucleotide sequence ID" value="NZ_BNDS01000009.1"/>
</dbReference>
<keyword evidence="3" id="KW-1185">Reference proteome</keyword>
<dbReference type="EMBL" id="BNDS01000009">
    <property type="protein sequence ID" value="GHH98832.1"/>
    <property type="molecule type" value="Genomic_DNA"/>
</dbReference>
<dbReference type="InterPro" id="IPR007886">
    <property type="entry name" value="AlaDH/PNT_N"/>
</dbReference>
<protein>
    <recommendedName>
        <fullName evidence="1">Alanine dehydrogenase/pyridine nucleotide transhydrogenase N-terminal domain-containing protein</fullName>
    </recommendedName>
</protein>
<dbReference type="Gene3D" id="3.40.50.720">
    <property type="entry name" value="NAD(P)-binding Rossmann-like Domain"/>
    <property type="match status" value="3"/>
</dbReference>
<sequence length="209" mass="22693">MIIGVPKEITNNENRVAITPAGVTAVKNAGHQVIIEAGAGRKSGFTDEEYMDVGAFVSEDARGVWENVNMILKVNKPLPSEYQFFRGGLIIFAQFKLDTAPKLADMLIQTGVIAISFETVESNQTFPSLTPISDVAGRIQTSTIARTNATLPYILEISNIGLEKAISENLSLTKWVNIANGYVTCYEAAESLGLEYTSLKDAFRVAANK</sequence>
<evidence type="ECO:0000313" key="3">
    <source>
        <dbReference type="Proteomes" id="UP000637074"/>
    </source>
</evidence>
<accession>A0ABQ3N5N8</accession>
<name>A0ABQ3N5N8_9BACI</name>
<dbReference type="SUPFAM" id="SSF52283">
    <property type="entry name" value="Formate/glycerate dehydrogenase catalytic domain-like"/>
    <property type="match status" value="1"/>
</dbReference>
<dbReference type="SMART" id="SM01003">
    <property type="entry name" value="AlaDh_PNT_N"/>
    <property type="match status" value="1"/>
</dbReference>
<dbReference type="PANTHER" id="PTHR42795">
    <property type="entry name" value="ALANINE DEHYDROGENASE"/>
    <property type="match status" value="1"/>
</dbReference>
<feature type="domain" description="Alanine dehydrogenase/pyridine nucleotide transhydrogenase N-terminal" evidence="1">
    <location>
        <begin position="4"/>
        <end position="136"/>
    </location>
</feature>
<proteinExistence type="predicted"/>
<dbReference type="Proteomes" id="UP000637074">
    <property type="component" value="Unassembled WGS sequence"/>
</dbReference>
<dbReference type="Pfam" id="PF05222">
    <property type="entry name" value="AlaDh_PNT_N"/>
    <property type="match status" value="1"/>
</dbReference>
<dbReference type="PANTHER" id="PTHR42795:SF1">
    <property type="entry name" value="ALANINE DEHYDROGENASE"/>
    <property type="match status" value="1"/>
</dbReference>
<reference evidence="2 3" key="1">
    <citation type="journal article" date="2022" name="Int. J. Syst. Evol. Microbiol.">
        <title>Neobacillus kokaensis sp. nov., isolated from soil.</title>
        <authorList>
            <person name="Yuki K."/>
            <person name="Matsubara H."/>
            <person name="Yamaguchi S."/>
        </authorList>
    </citation>
    <scope>NUCLEOTIDE SEQUENCE [LARGE SCALE GENOMIC DNA]</scope>
    <source>
        <strain evidence="2 3">LOB 377</strain>
    </source>
</reference>
<organism evidence="2 3">
    <name type="scientific">Neobacillus kokaensis</name>
    <dbReference type="NCBI Taxonomy" id="2759023"/>
    <lineage>
        <taxon>Bacteria</taxon>
        <taxon>Bacillati</taxon>
        <taxon>Bacillota</taxon>
        <taxon>Bacilli</taxon>
        <taxon>Bacillales</taxon>
        <taxon>Bacillaceae</taxon>
        <taxon>Neobacillus</taxon>
    </lineage>
</organism>
<evidence type="ECO:0000313" key="2">
    <source>
        <dbReference type="EMBL" id="GHH98832.1"/>
    </source>
</evidence>